<evidence type="ECO:0000313" key="1">
    <source>
        <dbReference type="EMBL" id="ORD96933.1"/>
    </source>
</evidence>
<dbReference type="OrthoDB" id="424572at2759"/>
<dbReference type="InterPro" id="IPR029044">
    <property type="entry name" value="Nucleotide-diphossugar_trans"/>
</dbReference>
<dbReference type="AlphaFoldDB" id="A0A1X0QB55"/>
<comment type="caution">
    <text evidence="1">The sequence shown here is derived from an EMBL/GenBank/DDBJ whole genome shotgun (WGS) entry which is preliminary data.</text>
</comment>
<reference evidence="1 2" key="1">
    <citation type="journal article" date="2017" name="Environ. Microbiol.">
        <title>Decay of the glycolytic pathway and adaptation to intranuclear parasitism within Enterocytozoonidae microsporidia.</title>
        <authorList>
            <person name="Wiredu Boakye D."/>
            <person name="Jaroenlak P."/>
            <person name="Prachumwat A."/>
            <person name="Williams T.A."/>
            <person name="Bateman K.S."/>
            <person name="Itsathitphaisarn O."/>
            <person name="Sritunyalucksana K."/>
            <person name="Paszkiewicz K.H."/>
            <person name="Moore K.A."/>
            <person name="Stentiford G.D."/>
            <person name="Williams B.A."/>
        </authorList>
    </citation>
    <scope>NUCLEOTIDE SEQUENCE [LARGE SCALE GENOMIC DNA]</scope>
    <source>
        <strain evidence="1 2">GB1</strain>
    </source>
</reference>
<evidence type="ECO:0000313" key="2">
    <source>
        <dbReference type="Proteomes" id="UP000192356"/>
    </source>
</evidence>
<proteinExistence type="predicted"/>
<gene>
    <name evidence="1" type="ORF">HERIO_1158</name>
</gene>
<dbReference type="VEuPathDB" id="MicrosporidiaDB:HERIO_1158"/>
<dbReference type="VEuPathDB" id="MicrosporidiaDB:A0H76_851"/>
<sequence length="510" mass="59817">MNTERNNESSFLSGELENDYISSPSNSKLHYDQIPEINRSFIFEKKRIVVLICDFYEKKHFPKKFRSEVSNIALWPISNIFMIDHVLRDLYTKNFKRIVLAGRHINEVIDYVANSRHMKRMVFACLTQTYTGLTAHPLNSEADIFRALKIYGLDNDFLVIKMNQLCFIDFDYLFNQNKNALATFLLYEKDSNDPERYYYVLDNNQIMNCFLFPLKCQSEVTRVFNAVPLSSPTIFVASSELNNLFAELYWVENINQLVHDSIDLNMNKYPFNFVDNCNVAYCKEIVTMNDYLSVNCDLPESLNAVNLFSSSVSNLNLERFEKYLHWIVIDDAEPRIVFKDSLIFNDFNYVITINDVVIRKEKKKVEGFFEKLENFLMEKYFSKNSVDYCEVAAKVLSFKISNSYKANKFEIVDVFASFLAKSVFRKTEIVNDLNIAIARAVEFFTVLQEIVANDRECQEHFMDLLEEYILGSNFKQKYLLFASYIHLFQERKVIKRKVLLQHVGAIQGKI</sequence>
<accession>A0A1X0QB55</accession>
<dbReference type="EMBL" id="LVKB01000051">
    <property type="protein sequence ID" value="ORD96933.1"/>
    <property type="molecule type" value="Genomic_DNA"/>
</dbReference>
<organism evidence="1 2">
    <name type="scientific">Hepatospora eriocheir</name>
    <dbReference type="NCBI Taxonomy" id="1081669"/>
    <lineage>
        <taxon>Eukaryota</taxon>
        <taxon>Fungi</taxon>
        <taxon>Fungi incertae sedis</taxon>
        <taxon>Microsporidia</taxon>
        <taxon>Hepatosporidae</taxon>
        <taxon>Hepatospora</taxon>
    </lineage>
</organism>
<dbReference type="Proteomes" id="UP000192356">
    <property type="component" value="Unassembled WGS sequence"/>
</dbReference>
<dbReference type="Gene3D" id="3.90.550.10">
    <property type="entry name" value="Spore Coat Polysaccharide Biosynthesis Protein SpsA, Chain A"/>
    <property type="match status" value="1"/>
</dbReference>
<keyword evidence="2" id="KW-1185">Reference proteome</keyword>
<dbReference type="SUPFAM" id="SSF53448">
    <property type="entry name" value="Nucleotide-diphospho-sugar transferases"/>
    <property type="match status" value="1"/>
</dbReference>
<name>A0A1X0QB55_9MICR</name>
<protein>
    <submittedName>
        <fullName evidence="1">Uncharacterized protein</fullName>
    </submittedName>
</protein>